<organism evidence="1 2">
    <name type="scientific">Blepharisma stoltei</name>
    <dbReference type="NCBI Taxonomy" id="1481888"/>
    <lineage>
        <taxon>Eukaryota</taxon>
        <taxon>Sar</taxon>
        <taxon>Alveolata</taxon>
        <taxon>Ciliophora</taxon>
        <taxon>Postciliodesmatophora</taxon>
        <taxon>Heterotrichea</taxon>
        <taxon>Heterotrichida</taxon>
        <taxon>Blepharismidae</taxon>
        <taxon>Blepharisma</taxon>
    </lineage>
</organism>
<evidence type="ECO:0000313" key="1">
    <source>
        <dbReference type="EMBL" id="CAG9312780.1"/>
    </source>
</evidence>
<keyword evidence="2" id="KW-1185">Reference proteome</keyword>
<dbReference type="PANTHER" id="PTHR10826:SF1">
    <property type="entry name" value="COMPLEMENT COMPONENT 1 Q SUBCOMPONENT-BINDING PROTEIN, MITOCHONDRIAL"/>
    <property type="match status" value="1"/>
</dbReference>
<reference evidence="1" key="1">
    <citation type="submission" date="2021-09" db="EMBL/GenBank/DDBJ databases">
        <authorList>
            <consortium name="AG Swart"/>
            <person name="Singh M."/>
            <person name="Singh A."/>
            <person name="Seah K."/>
            <person name="Emmerich C."/>
        </authorList>
    </citation>
    <scope>NUCLEOTIDE SEQUENCE</scope>
    <source>
        <strain evidence="1">ATCC30299</strain>
    </source>
</reference>
<name>A0AAU9IG40_9CILI</name>
<dbReference type="AlphaFoldDB" id="A0AAU9IG40"/>
<dbReference type="Proteomes" id="UP001162131">
    <property type="component" value="Unassembled WGS sequence"/>
</dbReference>
<dbReference type="EMBL" id="CAJZBQ010000009">
    <property type="protein sequence ID" value="CAG9312780.1"/>
    <property type="molecule type" value="Genomic_DNA"/>
</dbReference>
<dbReference type="GO" id="GO:0005759">
    <property type="term" value="C:mitochondrial matrix"/>
    <property type="evidence" value="ECO:0007669"/>
    <property type="project" value="InterPro"/>
</dbReference>
<dbReference type="PANTHER" id="PTHR10826">
    <property type="entry name" value="COMPLEMENT COMPONENT 1"/>
    <property type="match status" value="1"/>
</dbReference>
<dbReference type="InterPro" id="IPR036561">
    <property type="entry name" value="MAM33_sf"/>
</dbReference>
<proteinExistence type="predicted"/>
<dbReference type="Gene3D" id="3.10.280.10">
    <property type="entry name" value="Mitochondrial glycoprotein"/>
    <property type="match status" value="1"/>
</dbReference>
<protein>
    <recommendedName>
        <fullName evidence="3">Mitochondrial glycoprotein</fullName>
    </recommendedName>
</protein>
<gene>
    <name evidence="1" type="ORF">BSTOLATCC_MIC7575</name>
</gene>
<sequence>MLVRQARMLTRPIFNSFRSFSSISHKRLAKALENELEYDHKIYKEEDEISSYMRNSGFKLFEREDHTLVTLQKKFNDAEVEITFHVKAPSVDEADEPGESQSNLEQDEPPGIYIDFQVLVKKPNTNTGFIFECLCLDQEITVANVVFSDNLANIKRQSTFGRKGGEYRGPQFVNLHKKVQNLLTEYLKDFGVDDNLAFFIEMYSIDKEHRCYMEWLRHVKNFVN</sequence>
<dbReference type="Pfam" id="PF02330">
    <property type="entry name" value="MAM33"/>
    <property type="match status" value="1"/>
</dbReference>
<comment type="caution">
    <text evidence="1">The sequence shown here is derived from an EMBL/GenBank/DDBJ whole genome shotgun (WGS) entry which is preliminary data.</text>
</comment>
<evidence type="ECO:0000313" key="2">
    <source>
        <dbReference type="Proteomes" id="UP001162131"/>
    </source>
</evidence>
<dbReference type="SUPFAM" id="SSF54529">
    <property type="entry name" value="Mitochondrial glycoprotein MAM33-like"/>
    <property type="match status" value="1"/>
</dbReference>
<dbReference type="InterPro" id="IPR003428">
    <property type="entry name" value="MAM33"/>
</dbReference>
<accession>A0AAU9IG40</accession>
<evidence type="ECO:0008006" key="3">
    <source>
        <dbReference type="Google" id="ProtNLM"/>
    </source>
</evidence>